<dbReference type="EMBL" id="QQAY01000002">
    <property type="protein sequence ID" value="RDI45696.1"/>
    <property type="molecule type" value="Genomic_DNA"/>
</dbReference>
<keyword evidence="3" id="KW-1185">Reference proteome</keyword>
<dbReference type="Gene3D" id="3.40.50.300">
    <property type="entry name" value="P-loop containing nucleotide triphosphate hydrolases"/>
    <property type="match status" value="1"/>
</dbReference>
<keyword evidence="2" id="KW-0418">Kinase</keyword>
<name>A0A370GR25_9BACI</name>
<dbReference type="RefSeq" id="WP_114744519.1">
    <property type="nucleotide sequence ID" value="NZ_QQAY01000002.1"/>
</dbReference>
<gene>
    <name evidence="2" type="ORF">DFR59_102328</name>
</gene>
<dbReference type="GO" id="GO:0006109">
    <property type="term" value="P:regulation of carbohydrate metabolic process"/>
    <property type="evidence" value="ECO:0007669"/>
    <property type="project" value="InterPro"/>
</dbReference>
<dbReference type="GO" id="GO:0000155">
    <property type="term" value="F:phosphorelay sensor kinase activity"/>
    <property type="evidence" value="ECO:0007669"/>
    <property type="project" value="InterPro"/>
</dbReference>
<evidence type="ECO:0000259" key="1">
    <source>
        <dbReference type="Pfam" id="PF07475"/>
    </source>
</evidence>
<dbReference type="Proteomes" id="UP000255326">
    <property type="component" value="Unassembled WGS sequence"/>
</dbReference>
<protein>
    <submittedName>
        <fullName evidence="2">HPr serine kinase-like protein</fullName>
    </submittedName>
</protein>
<accession>A0A370GR25</accession>
<evidence type="ECO:0000313" key="2">
    <source>
        <dbReference type="EMBL" id="RDI45696.1"/>
    </source>
</evidence>
<comment type="caution">
    <text evidence="2">The sequence shown here is derived from an EMBL/GenBank/DDBJ whole genome shotgun (WGS) entry which is preliminary data.</text>
</comment>
<evidence type="ECO:0000313" key="3">
    <source>
        <dbReference type="Proteomes" id="UP000255326"/>
    </source>
</evidence>
<dbReference type="GO" id="GO:0005524">
    <property type="term" value="F:ATP binding"/>
    <property type="evidence" value="ECO:0007669"/>
    <property type="project" value="InterPro"/>
</dbReference>
<keyword evidence="2" id="KW-0808">Transferase</keyword>
<proteinExistence type="predicted"/>
<feature type="domain" description="HPr kinase/phosphorylase C-terminal" evidence="1">
    <location>
        <begin position="117"/>
        <end position="170"/>
    </location>
</feature>
<dbReference type="OrthoDB" id="5430844at2"/>
<dbReference type="SUPFAM" id="SSF53795">
    <property type="entry name" value="PEP carboxykinase-like"/>
    <property type="match status" value="1"/>
</dbReference>
<dbReference type="InterPro" id="IPR027417">
    <property type="entry name" value="P-loop_NTPase"/>
</dbReference>
<sequence>MINTETRVIYKAFGLTIRSEIPLPELLTAEVKDTSVDVEIKLQDLQSQWNDLLSNPPQKVVVKKNFVMFCITDTAIFSVQDGNLIAVSPIAGADENKIRLYILGTCMGAILMQRKTMPLHGSAIEINGKAYAFVGESGAGKSTLAAAFLEKGYRLISDDVIAVAFSRNQTPVVMPSYPQQKLWEESLKGFGMDEKFYLPLFERETKYAIPVQDKFLNSVLPLGGVFELIKGEGDAITLNRIQSLSKLTVFFQHTFRSSFLSPLGLMDWHFHASTKIINQIEMYQLQRPLEGFTANMLVEKVIRQIGTGQEDKK</sequence>
<organism evidence="2 3">
    <name type="scientific">Falsibacillus pallidus</name>
    <dbReference type="NCBI Taxonomy" id="493781"/>
    <lineage>
        <taxon>Bacteria</taxon>
        <taxon>Bacillati</taxon>
        <taxon>Bacillota</taxon>
        <taxon>Bacilli</taxon>
        <taxon>Bacillales</taxon>
        <taxon>Bacillaceae</taxon>
        <taxon>Falsibacillus</taxon>
    </lineage>
</organism>
<reference evidence="2 3" key="1">
    <citation type="submission" date="2018-07" db="EMBL/GenBank/DDBJ databases">
        <title>Genomic Encyclopedia of Type Strains, Phase IV (KMG-IV): sequencing the most valuable type-strain genomes for metagenomic binning, comparative biology and taxonomic classification.</title>
        <authorList>
            <person name="Goeker M."/>
        </authorList>
    </citation>
    <scope>NUCLEOTIDE SEQUENCE [LARGE SCALE GENOMIC DNA]</scope>
    <source>
        <strain evidence="2 3">DSM 25281</strain>
    </source>
</reference>
<dbReference type="Pfam" id="PF07475">
    <property type="entry name" value="Hpr_kinase_C"/>
    <property type="match status" value="1"/>
</dbReference>
<dbReference type="AlphaFoldDB" id="A0A370GR25"/>
<dbReference type="InterPro" id="IPR011104">
    <property type="entry name" value="Hpr_kin/Pase_C"/>
</dbReference>